<gene>
    <name evidence="2" type="ORF">BN1211_2044</name>
</gene>
<sequence>MEIFALFMLCGLFLTYFIPETKRKTLEEISEEVHGEVDPSKLALQQRAYDNTSSADDKMV</sequence>
<name>A0A0H5C2M2_CYBJN</name>
<accession>A0A0H5C2M2</accession>
<reference evidence="3" key="1">
    <citation type="journal article" date="2015" name="J. Biotechnol.">
        <title>The structure of the Cyberlindnera jadinii genome and its relation to Candida utilis analyzed by the occurrence of single nucleotide polymorphisms.</title>
        <authorList>
            <person name="Rupp O."/>
            <person name="Brinkrolf K."/>
            <person name="Buerth C."/>
            <person name="Kunigo M."/>
            <person name="Schneider J."/>
            <person name="Jaenicke S."/>
            <person name="Goesmann A."/>
            <person name="Puehler A."/>
            <person name="Jaeger K.-E."/>
            <person name="Ernst J.F."/>
        </authorList>
    </citation>
    <scope>NUCLEOTIDE SEQUENCE [LARGE SCALE GENOMIC DNA]</scope>
    <source>
        <strain evidence="3">ATCC 18201 / CBS 1600 / BCRC 20928 / JCM 3617 / NBRC 0987 / NRRL Y-1542</strain>
    </source>
</reference>
<feature type="chain" id="PRO_5005216456" description="General substrate transporter" evidence="1">
    <location>
        <begin position="24"/>
        <end position="60"/>
    </location>
</feature>
<evidence type="ECO:0000313" key="3">
    <source>
        <dbReference type="Proteomes" id="UP000038830"/>
    </source>
</evidence>
<dbReference type="EMBL" id="CDQK01000002">
    <property type="protein sequence ID" value="CEP21837.1"/>
    <property type="molecule type" value="Genomic_DNA"/>
</dbReference>
<evidence type="ECO:0000256" key="1">
    <source>
        <dbReference type="SAM" id="SignalP"/>
    </source>
</evidence>
<evidence type="ECO:0008006" key="4">
    <source>
        <dbReference type="Google" id="ProtNLM"/>
    </source>
</evidence>
<dbReference type="InterPro" id="IPR036259">
    <property type="entry name" value="MFS_trans_sf"/>
</dbReference>
<keyword evidence="1" id="KW-0732">Signal</keyword>
<evidence type="ECO:0000313" key="2">
    <source>
        <dbReference type="EMBL" id="CEP21837.1"/>
    </source>
</evidence>
<dbReference type="Gene3D" id="1.20.1250.20">
    <property type="entry name" value="MFS general substrate transporter like domains"/>
    <property type="match status" value="1"/>
</dbReference>
<organism evidence="2 3">
    <name type="scientific">Cyberlindnera jadinii (strain ATCC 18201 / CBS 1600 / BCRC 20928 / JCM 3617 / NBRC 0987 / NRRL Y-1542)</name>
    <name type="common">Torula yeast</name>
    <name type="synonym">Candida utilis</name>
    <dbReference type="NCBI Taxonomy" id="983966"/>
    <lineage>
        <taxon>Eukaryota</taxon>
        <taxon>Fungi</taxon>
        <taxon>Dikarya</taxon>
        <taxon>Ascomycota</taxon>
        <taxon>Saccharomycotina</taxon>
        <taxon>Saccharomycetes</taxon>
        <taxon>Phaffomycetales</taxon>
        <taxon>Phaffomycetaceae</taxon>
        <taxon>Cyberlindnera</taxon>
    </lineage>
</organism>
<protein>
    <recommendedName>
        <fullName evidence="4">General substrate transporter</fullName>
    </recommendedName>
</protein>
<dbReference type="AlphaFoldDB" id="A0A0H5C2M2"/>
<feature type="signal peptide" evidence="1">
    <location>
        <begin position="1"/>
        <end position="23"/>
    </location>
</feature>
<proteinExistence type="predicted"/>
<dbReference type="Proteomes" id="UP000038830">
    <property type="component" value="Unassembled WGS sequence"/>
</dbReference>